<sequence length="197" mass="21754">MQSITLEVGGVKVNLQYCPARSLVEEWINIGSLPSDSPLFLLPVSSLVTLNAYRDFLNLRKLLQPPAFLSAFHAAHRVLKQFLTTQGLSGTRFGFLGRFSDVMNQLLWDPVLGKDDYAVGYEDRVFGNSRVDVEGLGDEGDPPTPNRIVADGGMLWDRRRKIDLVFGSGFGARCSTSSRTQILEPPVAESVLQLAVR</sequence>
<feature type="domain" description="MJ1316 RNA cyclic group end recognition" evidence="1">
    <location>
        <begin position="100"/>
        <end position="134"/>
    </location>
</feature>
<evidence type="ECO:0000259" key="1">
    <source>
        <dbReference type="Pfam" id="PF04457"/>
    </source>
</evidence>
<dbReference type="Proteomes" id="UP000772434">
    <property type="component" value="Unassembled WGS sequence"/>
</dbReference>
<keyword evidence="3" id="KW-1185">Reference proteome</keyword>
<accession>A0A9P5TXE2</accession>
<name>A0A9P5TXE2_9AGAR</name>
<dbReference type="AlphaFoldDB" id="A0A9P5TXE2"/>
<gene>
    <name evidence="2" type="ORF">BDP27DRAFT_1373070</name>
</gene>
<evidence type="ECO:0000313" key="2">
    <source>
        <dbReference type="EMBL" id="KAF9056851.1"/>
    </source>
</evidence>
<dbReference type="InterPro" id="IPR040459">
    <property type="entry name" value="MJ1316"/>
</dbReference>
<dbReference type="OrthoDB" id="3264729at2759"/>
<evidence type="ECO:0000313" key="3">
    <source>
        <dbReference type="Proteomes" id="UP000772434"/>
    </source>
</evidence>
<reference evidence="2" key="1">
    <citation type="submission" date="2020-11" db="EMBL/GenBank/DDBJ databases">
        <authorList>
            <consortium name="DOE Joint Genome Institute"/>
            <person name="Ahrendt S."/>
            <person name="Riley R."/>
            <person name="Andreopoulos W."/>
            <person name="Labutti K."/>
            <person name="Pangilinan J."/>
            <person name="Ruiz-Duenas F.J."/>
            <person name="Barrasa J.M."/>
            <person name="Sanchez-Garcia M."/>
            <person name="Camarero S."/>
            <person name="Miyauchi S."/>
            <person name="Serrano A."/>
            <person name="Linde D."/>
            <person name="Babiker R."/>
            <person name="Drula E."/>
            <person name="Ayuso-Fernandez I."/>
            <person name="Pacheco R."/>
            <person name="Padilla G."/>
            <person name="Ferreira P."/>
            <person name="Barriuso J."/>
            <person name="Kellner H."/>
            <person name="Castanera R."/>
            <person name="Alfaro M."/>
            <person name="Ramirez L."/>
            <person name="Pisabarro A.G."/>
            <person name="Kuo A."/>
            <person name="Tritt A."/>
            <person name="Lipzen A."/>
            <person name="He G."/>
            <person name="Yan M."/>
            <person name="Ng V."/>
            <person name="Cullen D."/>
            <person name="Martin F."/>
            <person name="Rosso M.-N."/>
            <person name="Henrissat B."/>
            <person name="Hibbett D."/>
            <person name="Martinez A.T."/>
            <person name="Grigoriev I.V."/>
        </authorList>
    </citation>
    <scope>NUCLEOTIDE SEQUENCE</scope>
    <source>
        <strain evidence="2">AH 40177</strain>
    </source>
</reference>
<comment type="caution">
    <text evidence="2">The sequence shown here is derived from an EMBL/GenBank/DDBJ whole genome shotgun (WGS) entry which is preliminary data.</text>
</comment>
<protein>
    <recommendedName>
        <fullName evidence="1">MJ1316 RNA cyclic group end recognition domain-containing protein</fullName>
    </recommendedName>
</protein>
<dbReference type="Pfam" id="PF04457">
    <property type="entry name" value="MJ1316"/>
    <property type="match status" value="1"/>
</dbReference>
<dbReference type="EMBL" id="JADNRY010000421">
    <property type="protein sequence ID" value="KAF9056851.1"/>
    <property type="molecule type" value="Genomic_DNA"/>
</dbReference>
<organism evidence="2 3">
    <name type="scientific">Rhodocollybia butyracea</name>
    <dbReference type="NCBI Taxonomy" id="206335"/>
    <lineage>
        <taxon>Eukaryota</taxon>
        <taxon>Fungi</taxon>
        <taxon>Dikarya</taxon>
        <taxon>Basidiomycota</taxon>
        <taxon>Agaricomycotina</taxon>
        <taxon>Agaricomycetes</taxon>
        <taxon>Agaricomycetidae</taxon>
        <taxon>Agaricales</taxon>
        <taxon>Marasmiineae</taxon>
        <taxon>Omphalotaceae</taxon>
        <taxon>Rhodocollybia</taxon>
    </lineage>
</organism>
<proteinExistence type="predicted"/>